<evidence type="ECO:0000313" key="2">
    <source>
        <dbReference type="Proteomes" id="UP000663879"/>
    </source>
</evidence>
<dbReference type="OrthoDB" id="10029846at2759"/>
<dbReference type="Proteomes" id="UP000663879">
    <property type="component" value="Unassembled WGS sequence"/>
</dbReference>
<gene>
    <name evidence="1" type="ORF">OXX778_LOCUS19050</name>
</gene>
<dbReference type="AlphaFoldDB" id="A0A814KR87"/>
<sequence>MIHPAFKYLQSRKPRNAKLRPRINNHVEGFNHKINLYIEYNQPNIFSAINTLKGLETSTSLNYYQRQLGGTTQFPRRPRDIQRDQLIIHHLTKFRLNQINWIDLLKRVNKLFRYEKSNKAQKSELPNDLIDQDNKPCLSVFKISNQSFSFFQNYIKNKSGPIDQFG</sequence>
<comment type="caution">
    <text evidence="1">The sequence shown here is derived from an EMBL/GenBank/DDBJ whole genome shotgun (WGS) entry which is preliminary data.</text>
</comment>
<protein>
    <submittedName>
        <fullName evidence="1">Uncharacterized protein</fullName>
    </submittedName>
</protein>
<dbReference type="EMBL" id="CAJNOC010005571">
    <property type="protein sequence ID" value="CAF1055897.1"/>
    <property type="molecule type" value="Genomic_DNA"/>
</dbReference>
<keyword evidence="2" id="KW-1185">Reference proteome</keyword>
<proteinExistence type="predicted"/>
<accession>A0A814KR87</accession>
<organism evidence="1 2">
    <name type="scientific">Brachionus calyciflorus</name>
    <dbReference type="NCBI Taxonomy" id="104777"/>
    <lineage>
        <taxon>Eukaryota</taxon>
        <taxon>Metazoa</taxon>
        <taxon>Spiralia</taxon>
        <taxon>Gnathifera</taxon>
        <taxon>Rotifera</taxon>
        <taxon>Eurotatoria</taxon>
        <taxon>Monogononta</taxon>
        <taxon>Pseudotrocha</taxon>
        <taxon>Ploima</taxon>
        <taxon>Brachionidae</taxon>
        <taxon>Brachionus</taxon>
    </lineage>
</organism>
<name>A0A814KR87_9BILA</name>
<reference evidence="1" key="1">
    <citation type="submission" date="2021-02" db="EMBL/GenBank/DDBJ databases">
        <authorList>
            <person name="Nowell W R."/>
        </authorList>
    </citation>
    <scope>NUCLEOTIDE SEQUENCE</scope>
    <source>
        <strain evidence="1">Ploen Becks lab</strain>
    </source>
</reference>
<evidence type="ECO:0000313" key="1">
    <source>
        <dbReference type="EMBL" id="CAF1055897.1"/>
    </source>
</evidence>